<evidence type="ECO:0000313" key="2">
    <source>
        <dbReference type="EMBL" id="KAF4640040.1"/>
    </source>
</evidence>
<name>A0A7J6JZV0_TOXGO</name>
<dbReference type="EMBL" id="JAAUHK010000195">
    <property type="protein sequence ID" value="KAF4640040.1"/>
    <property type="molecule type" value="Genomic_DNA"/>
</dbReference>
<accession>A0A7J6JZV0</accession>
<organism evidence="2 3">
    <name type="scientific">Toxoplasma gondii</name>
    <dbReference type="NCBI Taxonomy" id="5811"/>
    <lineage>
        <taxon>Eukaryota</taxon>
        <taxon>Sar</taxon>
        <taxon>Alveolata</taxon>
        <taxon>Apicomplexa</taxon>
        <taxon>Conoidasida</taxon>
        <taxon>Coccidia</taxon>
        <taxon>Eucoccidiorida</taxon>
        <taxon>Eimeriorina</taxon>
        <taxon>Sarcocystidae</taxon>
        <taxon>Toxoplasma</taxon>
    </lineage>
</organism>
<dbReference type="Proteomes" id="UP000557509">
    <property type="component" value="Unassembled WGS sequence"/>
</dbReference>
<feature type="region of interest" description="Disordered" evidence="1">
    <location>
        <begin position="1"/>
        <end position="24"/>
    </location>
</feature>
<gene>
    <name evidence="2" type="ORF">TGRH88_039650</name>
</gene>
<comment type="caution">
    <text evidence="2">The sequence shown here is derived from an EMBL/GenBank/DDBJ whole genome shotgun (WGS) entry which is preliminary data.</text>
</comment>
<keyword evidence="3" id="KW-1185">Reference proteome</keyword>
<protein>
    <submittedName>
        <fullName evidence="2">Uncharacterized protein</fullName>
    </submittedName>
</protein>
<reference evidence="2 3" key="1">
    <citation type="submission" date="2020-03" db="EMBL/GenBank/DDBJ databases">
        <title>Genome sequence of Toxoplasma gondii RH-88 strain.</title>
        <authorList>
            <person name="Lorenzi H.A."/>
            <person name="Venepally P."/>
            <person name="Rozenberg A."/>
            <person name="Sibley D."/>
        </authorList>
    </citation>
    <scope>NUCLEOTIDE SEQUENCE [LARGE SCALE GENOMIC DNA]</scope>
    <source>
        <strain evidence="2 3">RH-88</strain>
    </source>
</reference>
<dbReference type="AlphaFoldDB" id="A0A7J6JZV0"/>
<proteinExistence type="predicted"/>
<evidence type="ECO:0000313" key="3">
    <source>
        <dbReference type="Proteomes" id="UP000557509"/>
    </source>
</evidence>
<evidence type="ECO:0000256" key="1">
    <source>
        <dbReference type="SAM" id="MobiDB-lite"/>
    </source>
</evidence>
<sequence length="68" mass="7643">MKHHPRRSSSARPTGAQVHPSNRHLAARPVFSYCQFVSGESRASYFSTRVELVSETRARKGQSLLDQS</sequence>